<reference evidence="1 2" key="1">
    <citation type="submission" date="2019-06" db="EMBL/GenBank/DDBJ databases">
        <title>Description of Kitasatospora acidophila sp. nov. isolated from pine grove soil, and reclassification of Streptomyces novaecaesareae to Kitasatospora novaeceasareae comb. nov.</title>
        <authorList>
            <person name="Kim M.J."/>
        </authorList>
    </citation>
    <scope>NUCLEOTIDE SEQUENCE [LARGE SCALE GENOMIC DNA]</scope>
    <source>
        <strain evidence="1 2">MMS16-CNU292</strain>
    </source>
</reference>
<dbReference type="Proteomes" id="UP000319103">
    <property type="component" value="Unassembled WGS sequence"/>
</dbReference>
<comment type="caution">
    <text evidence="1">The sequence shown here is derived from an EMBL/GenBank/DDBJ whole genome shotgun (WGS) entry which is preliminary data.</text>
</comment>
<protein>
    <submittedName>
        <fullName evidence="1">Uncharacterized protein</fullName>
    </submittedName>
</protein>
<sequence>MTSCPAVDARAALAFLQNSGLINMNTTLEQLVGATTTLGEISGYVLAWDKYVLVVPSVTEDAAQA</sequence>
<evidence type="ECO:0000313" key="2">
    <source>
        <dbReference type="Proteomes" id="UP000319103"/>
    </source>
</evidence>
<dbReference type="RefSeq" id="WP_141631807.1">
    <property type="nucleotide sequence ID" value="NZ_VIGB01000002.1"/>
</dbReference>
<dbReference type="AlphaFoldDB" id="A0A540WG40"/>
<proteinExistence type="predicted"/>
<evidence type="ECO:0000313" key="1">
    <source>
        <dbReference type="EMBL" id="TQF07942.1"/>
    </source>
</evidence>
<keyword evidence="2" id="KW-1185">Reference proteome</keyword>
<organism evidence="1 2">
    <name type="scientific">Kitasatospora acidiphila</name>
    <dbReference type="NCBI Taxonomy" id="2567942"/>
    <lineage>
        <taxon>Bacteria</taxon>
        <taxon>Bacillati</taxon>
        <taxon>Actinomycetota</taxon>
        <taxon>Actinomycetes</taxon>
        <taxon>Kitasatosporales</taxon>
        <taxon>Streptomycetaceae</taxon>
        <taxon>Kitasatospora</taxon>
    </lineage>
</organism>
<accession>A0A540WG40</accession>
<gene>
    <name evidence="1" type="ORF">E6W39_00985</name>
</gene>
<dbReference type="OrthoDB" id="4243774at2"/>
<dbReference type="EMBL" id="VIGB01000002">
    <property type="protein sequence ID" value="TQF07942.1"/>
    <property type="molecule type" value="Genomic_DNA"/>
</dbReference>
<name>A0A540WG40_9ACTN</name>